<evidence type="ECO:0000256" key="1">
    <source>
        <dbReference type="SAM" id="MobiDB-lite"/>
    </source>
</evidence>
<dbReference type="EMBL" id="BAAFSV010000002">
    <property type="protein sequence ID" value="GAB1312830.1"/>
    <property type="molecule type" value="Genomic_DNA"/>
</dbReference>
<gene>
    <name evidence="2" type="ORF">MFIFM68171_03040</name>
</gene>
<accession>A0ABQ0G4Y7</accession>
<evidence type="ECO:0000313" key="2">
    <source>
        <dbReference type="EMBL" id="GAB1312830.1"/>
    </source>
</evidence>
<name>A0ABQ0G4Y7_9PEZI</name>
<proteinExistence type="predicted"/>
<feature type="region of interest" description="Disordered" evidence="1">
    <location>
        <begin position="538"/>
        <end position="589"/>
    </location>
</feature>
<keyword evidence="3" id="KW-1185">Reference proteome</keyword>
<protein>
    <submittedName>
        <fullName evidence="2">Uncharacterized protein</fullName>
    </submittedName>
</protein>
<evidence type="ECO:0000313" key="3">
    <source>
        <dbReference type="Proteomes" id="UP001628179"/>
    </source>
</evidence>
<reference evidence="2 3" key="1">
    <citation type="submission" date="2024-09" db="EMBL/GenBank/DDBJ databases">
        <title>Itraconazole resistance in Madurella fahalii resulting from another homologue of gene encoding cytochrome P450 14-alpha sterol demethylase (CYP51).</title>
        <authorList>
            <person name="Yoshioka I."/>
            <person name="Fahal A.H."/>
            <person name="Kaneko S."/>
            <person name="Yaguchi T."/>
        </authorList>
    </citation>
    <scope>NUCLEOTIDE SEQUENCE [LARGE SCALE GENOMIC DNA]</scope>
    <source>
        <strain evidence="2 3">IFM 68171</strain>
    </source>
</reference>
<dbReference type="RefSeq" id="XP_070914563.1">
    <property type="nucleotide sequence ID" value="XM_071058462.1"/>
</dbReference>
<sequence length="798" mass="89193">MFPFDIAEIHGALSLAYKIIEIGWSDAHNAHQQYTEFRGDVEMLAENLNNLHLAITISRARTGFAISQTWPAQSMQTSRHLSQIFGRFKETLEECWALLERRSCYGTHHGPAFNIQWFLRVRDDIDLLRNRIATLNIKLSIALKCVEIETSDGNRVLMKEYTDLLLHRIELAESRLSNMILGQSMPTESTRRLDIPKPLHDSLVTISTTRYGSMAALPIVQGVEETIFYLDRATRWHARGESRQRCQAFKLANILRAYWLLQATKEGDEYQAASDNISIEEFERNLPRFGMTTRRFFSQLEEKILEAYDQLARADDRAPPVTRLWEVIEQEKDVWQEHGPLKAQEEEDDNPRRGENVLTCRLQSVNAGERSLEVYQQSGAYEQLTIITCGAGRPDRIHQIDLASMHLRPSPEVVGPSNSFYSVALSPDSNRTENGFKLVFSSKRDLFRFQQVMTGYRVVDDYAGIRLTCQRARRLIGGERKTDTGRVQLWSSTAQYAGPNLPQEFVGSSTVTIRNLPSGTTSSYPPVIPPMDSFSRLTLSQESTRNTSSESSSLFDAQAAQSRSHTPALTRTSTVTSASRSSATSLHAPSIKPRNIIQVDKRGNVGCILDIPDPPRLVMFLGGTQPVASPPQPQSPDYRTASLLVIDIDKHVRINPALCDCRQAQAGAQGQPYLGQQTPNGSLPPVLLLQRQPAAPEPQCRRVVLQGINGSNICARETAAAAPQTATAGAVPESTDRGNAGPAWNWNLAGAGRYQHGEGLVRVKRLKIMTVEFASAEERIRFVAYFNDLKALQEGYGV</sequence>
<organism evidence="2 3">
    <name type="scientific">Madurella fahalii</name>
    <dbReference type="NCBI Taxonomy" id="1157608"/>
    <lineage>
        <taxon>Eukaryota</taxon>
        <taxon>Fungi</taxon>
        <taxon>Dikarya</taxon>
        <taxon>Ascomycota</taxon>
        <taxon>Pezizomycotina</taxon>
        <taxon>Sordariomycetes</taxon>
        <taxon>Sordariomycetidae</taxon>
        <taxon>Sordariales</taxon>
        <taxon>Sordariales incertae sedis</taxon>
        <taxon>Madurella</taxon>
    </lineage>
</organism>
<dbReference type="Proteomes" id="UP001628179">
    <property type="component" value="Unassembled WGS sequence"/>
</dbReference>
<feature type="compositionally biased region" description="Polar residues" evidence="1">
    <location>
        <begin position="559"/>
        <end position="569"/>
    </location>
</feature>
<comment type="caution">
    <text evidence="2">The sequence shown here is derived from an EMBL/GenBank/DDBJ whole genome shotgun (WGS) entry which is preliminary data.</text>
</comment>
<feature type="compositionally biased region" description="Low complexity" evidence="1">
    <location>
        <begin position="540"/>
        <end position="553"/>
    </location>
</feature>
<feature type="compositionally biased region" description="Low complexity" evidence="1">
    <location>
        <begin position="570"/>
        <end position="585"/>
    </location>
</feature>
<dbReference type="GeneID" id="98173785"/>